<evidence type="ECO:0000313" key="8">
    <source>
        <dbReference type="Proteomes" id="UP000054144"/>
    </source>
</evidence>
<dbReference type="GO" id="GO:0003735">
    <property type="term" value="F:structural constituent of ribosome"/>
    <property type="evidence" value="ECO:0007669"/>
    <property type="project" value="InterPro"/>
</dbReference>
<reference evidence="7 8" key="1">
    <citation type="journal article" date="2015" name="Fungal Genet. Biol.">
        <title>Evolution of novel wood decay mechanisms in Agaricales revealed by the genome sequences of Fistulina hepatica and Cylindrobasidium torrendii.</title>
        <authorList>
            <person name="Floudas D."/>
            <person name="Held B.W."/>
            <person name="Riley R."/>
            <person name="Nagy L.G."/>
            <person name="Koehler G."/>
            <person name="Ransdell A.S."/>
            <person name="Younus H."/>
            <person name="Chow J."/>
            <person name="Chiniquy J."/>
            <person name="Lipzen A."/>
            <person name="Tritt A."/>
            <person name="Sun H."/>
            <person name="Haridas S."/>
            <person name="LaButti K."/>
            <person name="Ohm R.A."/>
            <person name="Kues U."/>
            <person name="Blanchette R.A."/>
            <person name="Grigoriev I.V."/>
            <person name="Minto R.E."/>
            <person name="Hibbett D.S."/>
        </authorList>
    </citation>
    <scope>NUCLEOTIDE SEQUENCE [LARGE SCALE GENOMIC DNA]</scope>
    <source>
        <strain evidence="7 8">ATCC 64428</strain>
    </source>
</reference>
<dbReference type="GO" id="GO:0003723">
    <property type="term" value="F:RNA binding"/>
    <property type="evidence" value="ECO:0007669"/>
    <property type="project" value="TreeGrafter"/>
</dbReference>
<sequence>MKYPDSPSFYTARAPTFDYIRSLEQALQHSRLALRTLHLLPLPDFAIKSVPEANSVWRSAADLSATLRTSITRSQHRRMMDLVQELDYCRRIAIAAGCTDLARGMSDILAMFENGTRGQQGAAAWTQPQLDAYGRSYTLGRRKTSSARVWMVPVYTPSSPNGEKKPCVTASEIIVNGLPLASFFRLPFDRERILRPFKIAGVLGAYNVFALTRGGGCSGQSSAVAHGIAKALVIHEPNLRRILRKANLLKRDPRMVERKKTGLAKARKRYTWVKR</sequence>
<evidence type="ECO:0000256" key="2">
    <source>
        <dbReference type="ARBA" id="ARBA00022980"/>
    </source>
</evidence>
<protein>
    <recommendedName>
        <fullName evidence="4">Small ribosomal subunit protein uS9m</fullName>
    </recommendedName>
    <alternativeName>
        <fullName evidence="5">37S ribosomal protein S9, mitochondrial</fullName>
    </alternativeName>
</protein>
<dbReference type="InterPro" id="IPR020574">
    <property type="entry name" value="Ribosomal_uS9_CS"/>
</dbReference>
<comment type="similarity">
    <text evidence="1 6">Belongs to the universal ribosomal protein uS9 family.</text>
</comment>
<dbReference type="EMBL" id="KN882092">
    <property type="protein sequence ID" value="KIY44477.1"/>
    <property type="molecule type" value="Genomic_DNA"/>
</dbReference>
<dbReference type="GO" id="GO:0006412">
    <property type="term" value="P:translation"/>
    <property type="evidence" value="ECO:0007669"/>
    <property type="project" value="InterPro"/>
</dbReference>
<dbReference type="SUPFAM" id="SSF54211">
    <property type="entry name" value="Ribosomal protein S5 domain 2-like"/>
    <property type="match status" value="1"/>
</dbReference>
<organism evidence="7 8">
    <name type="scientific">Fistulina hepatica ATCC 64428</name>
    <dbReference type="NCBI Taxonomy" id="1128425"/>
    <lineage>
        <taxon>Eukaryota</taxon>
        <taxon>Fungi</taxon>
        <taxon>Dikarya</taxon>
        <taxon>Basidiomycota</taxon>
        <taxon>Agaricomycotina</taxon>
        <taxon>Agaricomycetes</taxon>
        <taxon>Agaricomycetidae</taxon>
        <taxon>Agaricales</taxon>
        <taxon>Fistulinaceae</taxon>
        <taxon>Fistulina</taxon>
    </lineage>
</organism>
<evidence type="ECO:0000313" key="7">
    <source>
        <dbReference type="EMBL" id="KIY44477.1"/>
    </source>
</evidence>
<dbReference type="PROSITE" id="PS00360">
    <property type="entry name" value="RIBOSOMAL_S9"/>
    <property type="match status" value="1"/>
</dbReference>
<name>A0A0D7A0B0_9AGAR</name>
<proteinExistence type="inferred from homology"/>
<evidence type="ECO:0000256" key="3">
    <source>
        <dbReference type="ARBA" id="ARBA00023274"/>
    </source>
</evidence>
<dbReference type="OrthoDB" id="10254627at2759"/>
<dbReference type="PANTHER" id="PTHR21569">
    <property type="entry name" value="RIBOSOMAL PROTEIN S9"/>
    <property type="match status" value="1"/>
</dbReference>
<keyword evidence="2 6" id="KW-0689">Ribosomal protein</keyword>
<dbReference type="InterPro" id="IPR014721">
    <property type="entry name" value="Ribsml_uS5_D2-typ_fold_subgr"/>
</dbReference>
<gene>
    <name evidence="7" type="ORF">FISHEDRAFT_51703</name>
</gene>
<dbReference type="InterPro" id="IPR023035">
    <property type="entry name" value="Ribosomal_uS9_bac/plastid"/>
</dbReference>
<keyword evidence="3 6" id="KW-0687">Ribonucleoprotein</keyword>
<dbReference type="Pfam" id="PF00380">
    <property type="entry name" value="Ribosomal_S9"/>
    <property type="match status" value="1"/>
</dbReference>
<dbReference type="Gene3D" id="3.30.230.10">
    <property type="match status" value="1"/>
</dbReference>
<dbReference type="PANTHER" id="PTHR21569:SF1">
    <property type="entry name" value="SMALL RIBOSOMAL SUBUNIT PROTEIN US9M"/>
    <property type="match status" value="1"/>
</dbReference>
<accession>A0A0D7A0B0</accession>
<keyword evidence="8" id="KW-1185">Reference proteome</keyword>
<dbReference type="NCBIfam" id="NF001099">
    <property type="entry name" value="PRK00132.1"/>
    <property type="match status" value="1"/>
</dbReference>
<dbReference type="GO" id="GO:0005763">
    <property type="term" value="C:mitochondrial small ribosomal subunit"/>
    <property type="evidence" value="ECO:0007669"/>
    <property type="project" value="TreeGrafter"/>
</dbReference>
<dbReference type="InterPro" id="IPR020568">
    <property type="entry name" value="Ribosomal_Su5_D2-typ_SF"/>
</dbReference>
<dbReference type="InterPro" id="IPR000754">
    <property type="entry name" value="Ribosomal_uS9"/>
</dbReference>
<evidence type="ECO:0000256" key="6">
    <source>
        <dbReference type="RuleBase" id="RU003815"/>
    </source>
</evidence>
<evidence type="ECO:0000256" key="1">
    <source>
        <dbReference type="ARBA" id="ARBA00005251"/>
    </source>
</evidence>
<evidence type="ECO:0000256" key="4">
    <source>
        <dbReference type="ARBA" id="ARBA00039318"/>
    </source>
</evidence>
<dbReference type="Proteomes" id="UP000054144">
    <property type="component" value="Unassembled WGS sequence"/>
</dbReference>
<evidence type="ECO:0000256" key="5">
    <source>
        <dbReference type="ARBA" id="ARBA00042623"/>
    </source>
</evidence>
<dbReference type="AlphaFoldDB" id="A0A0D7A0B0"/>